<dbReference type="PANTHER" id="PTHR46890">
    <property type="entry name" value="NON-LTR RETROLELEMENT REVERSE TRANSCRIPTASE-LIKE PROTEIN-RELATED"/>
    <property type="match status" value="1"/>
</dbReference>
<sequence>MIDKCIDLAQSTFVPGRLIFDNVILAYELLHTLKHKKVGKKGLMVVKLDMSKAYDRVKWSFVERVMKKMGFDFDWVDSLMKCVITVSYSVVFNGFIDSTFNPSRGLR</sequence>
<organism evidence="1 2">
    <name type="scientific">Gossypium arboreum</name>
    <name type="common">Tree cotton</name>
    <name type="synonym">Gossypium nanking</name>
    <dbReference type="NCBI Taxonomy" id="29729"/>
    <lineage>
        <taxon>Eukaryota</taxon>
        <taxon>Viridiplantae</taxon>
        <taxon>Streptophyta</taxon>
        <taxon>Embryophyta</taxon>
        <taxon>Tracheophyta</taxon>
        <taxon>Spermatophyta</taxon>
        <taxon>Magnoliopsida</taxon>
        <taxon>eudicotyledons</taxon>
        <taxon>Gunneridae</taxon>
        <taxon>Pentapetalae</taxon>
        <taxon>rosids</taxon>
        <taxon>malvids</taxon>
        <taxon>Malvales</taxon>
        <taxon>Malvaceae</taxon>
        <taxon>Malvoideae</taxon>
        <taxon>Gossypium</taxon>
    </lineage>
</organism>
<evidence type="ECO:0000313" key="2">
    <source>
        <dbReference type="Proteomes" id="UP001358586"/>
    </source>
</evidence>
<keyword evidence="2" id="KW-1185">Reference proteome</keyword>
<dbReference type="Proteomes" id="UP001358586">
    <property type="component" value="Chromosome 6"/>
</dbReference>
<reference evidence="1 2" key="1">
    <citation type="submission" date="2023-03" db="EMBL/GenBank/DDBJ databases">
        <title>WGS of Gossypium arboreum.</title>
        <authorList>
            <person name="Yu D."/>
        </authorList>
    </citation>
    <scope>NUCLEOTIDE SEQUENCE [LARGE SCALE GENOMIC DNA]</scope>
    <source>
        <tissue evidence="1">Leaf</tissue>
    </source>
</reference>
<dbReference type="EMBL" id="JARKNE010000006">
    <property type="protein sequence ID" value="KAK5826814.1"/>
    <property type="molecule type" value="Genomic_DNA"/>
</dbReference>
<gene>
    <name evidence="1" type="ORF">PVK06_021746</name>
</gene>
<evidence type="ECO:0000313" key="1">
    <source>
        <dbReference type="EMBL" id="KAK5826814.1"/>
    </source>
</evidence>
<dbReference type="PANTHER" id="PTHR46890:SF48">
    <property type="entry name" value="RNA-DIRECTED DNA POLYMERASE"/>
    <property type="match status" value="1"/>
</dbReference>
<proteinExistence type="predicted"/>
<name>A0ABR0PR63_GOSAR</name>
<evidence type="ECO:0008006" key="3">
    <source>
        <dbReference type="Google" id="ProtNLM"/>
    </source>
</evidence>
<comment type="caution">
    <text evidence="1">The sequence shown here is derived from an EMBL/GenBank/DDBJ whole genome shotgun (WGS) entry which is preliminary data.</text>
</comment>
<protein>
    <recommendedName>
        <fullName evidence="3">Reverse transcriptase</fullName>
    </recommendedName>
</protein>
<accession>A0ABR0PR63</accession>
<dbReference type="InterPro" id="IPR052343">
    <property type="entry name" value="Retrotransposon-Effector_Assoc"/>
</dbReference>